<dbReference type="Pfam" id="PF12098">
    <property type="entry name" value="DUF3574"/>
    <property type="match status" value="1"/>
</dbReference>
<evidence type="ECO:0000313" key="1">
    <source>
        <dbReference type="EMBL" id="GLS27862.1"/>
    </source>
</evidence>
<dbReference type="AlphaFoldDB" id="A0AA37WQX7"/>
<name>A0AA37WQX7_9GAMM</name>
<organism evidence="1 2">
    <name type="scientific">Marinibactrum halimedae</name>
    <dbReference type="NCBI Taxonomy" id="1444977"/>
    <lineage>
        <taxon>Bacteria</taxon>
        <taxon>Pseudomonadati</taxon>
        <taxon>Pseudomonadota</taxon>
        <taxon>Gammaproteobacteria</taxon>
        <taxon>Cellvibrionales</taxon>
        <taxon>Cellvibrionaceae</taxon>
        <taxon>Marinibactrum</taxon>
    </lineage>
</organism>
<proteinExistence type="predicted"/>
<dbReference type="InterPro" id="IPR021957">
    <property type="entry name" value="DUF3574"/>
</dbReference>
<comment type="caution">
    <text evidence="1">The sequence shown here is derived from an EMBL/GenBank/DDBJ whole genome shotgun (WGS) entry which is preliminary data.</text>
</comment>
<sequence length="143" mass="15936">MNIKLNMRKIGFTVVWVLCCSIFTPLSCYAKDIWSVKLYFGLSIPKGNGVSLKQWESFQSDVIAKNFKGFNVVDSLGFYEGEKERSKVVTMLVMSVSDIEKAKKVAANYATVFGQESVMMTVNKIDDLTFVGSSTIESSSVEK</sequence>
<gene>
    <name evidence="1" type="ORF">GCM10007877_35810</name>
</gene>
<reference evidence="1 2" key="1">
    <citation type="journal article" date="2014" name="Int. J. Syst. Evol. Microbiol.">
        <title>Complete genome sequence of Corynebacterium casei LMG S-19264T (=DSM 44701T), isolated from a smear-ripened cheese.</title>
        <authorList>
            <consortium name="US DOE Joint Genome Institute (JGI-PGF)"/>
            <person name="Walter F."/>
            <person name="Albersmeier A."/>
            <person name="Kalinowski J."/>
            <person name="Ruckert C."/>
        </authorList>
    </citation>
    <scope>NUCLEOTIDE SEQUENCE [LARGE SCALE GENOMIC DNA]</scope>
    <source>
        <strain evidence="1 2">NBRC 110095</strain>
    </source>
</reference>
<keyword evidence="2" id="KW-1185">Reference proteome</keyword>
<dbReference type="RefSeq" id="WP_232595087.1">
    <property type="nucleotide sequence ID" value="NZ_BSPD01000092.1"/>
</dbReference>
<protein>
    <recommendedName>
        <fullName evidence="3">DUF3574 domain-containing protein</fullName>
    </recommendedName>
</protein>
<dbReference type="Proteomes" id="UP001156870">
    <property type="component" value="Unassembled WGS sequence"/>
</dbReference>
<evidence type="ECO:0008006" key="3">
    <source>
        <dbReference type="Google" id="ProtNLM"/>
    </source>
</evidence>
<dbReference type="EMBL" id="BSPD01000092">
    <property type="protein sequence ID" value="GLS27862.1"/>
    <property type="molecule type" value="Genomic_DNA"/>
</dbReference>
<evidence type="ECO:0000313" key="2">
    <source>
        <dbReference type="Proteomes" id="UP001156870"/>
    </source>
</evidence>
<accession>A0AA37WQX7</accession>